<feature type="region of interest" description="Disordered" evidence="15">
    <location>
        <begin position="1"/>
        <end position="105"/>
    </location>
</feature>
<feature type="compositionally biased region" description="Polar residues" evidence="15">
    <location>
        <begin position="1431"/>
        <end position="1440"/>
    </location>
</feature>
<feature type="compositionally biased region" description="Acidic residues" evidence="15">
    <location>
        <begin position="1624"/>
        <end position="1638"/>
    </location>
</feature>
<keyword evidence="6" id="KW-0479">Metal-binding</keyword>
<feature type="region of interest" description="Disordered" evidence="15">
    <location>
        <begin position="132"/>
        <end position="301"/>
    </location>
</feature>
<keyword evidence="12" id="KW-0472">Membrane</keyword>
<evidence type="ECO:0000256" key="12">
    <source>
        <dbReference type="ARBA" id="ARBA00023136"/>
    </source>
</evidence>
<feature type="region of interest" description="Disordered" evidence="15">
    <location>
        <begin position="316"/>
        <end position="379"/>
    </location>
</feature>
<feature type="region of interest" description="Disordered" evidence="15">
    <location>
        <begin position="539"/>
        <end position="677"/>
    </location>
</feature>
<keyword evidence="7" id="KW-0378">Hydrolase</keyword>
<feature type="region of interest" description="Disordered" evidence="15">
    <location>
        <begin position="699"/>
        <end position="771"/>
    </location>
</feature>
<feature type="compositionally biased region" description="Low complexity" evidence="15">
    <location>
        <begin position="1046"/>
        <end position="1055"/>
    </location>
</feature>
<evidence type="ECO:0000256" key="2">
    <source>
        <dbReference type="ARBA" id="ARBA00004651"/>
    </source>
</evidence>
<evidence type="ECO:0000256" key="3">
    <source>
        <dbReference type="ARBA" id="ARBA00022475"/>
    </source>
</evidence>
<evidence type="ECO:0000256" key="15">
    <source>
        <dbReference type="SAM" id="MobiDB-lite"/>
    </source>
</evidence>
<feature type="compositionally biased region" description="Low complexity" evidence="15">
    <location>
        <begin position="1183"/>
        <end position="1196"/>
    </location>
</feature>
<dbReference type="Pfam" id="PF01764">
    <property type="entry name" value="Lipase_3"/>
    <property type="match status" value="1"/>
</dbReference>
<comment type="caution">
    <text evidence="17">The sequence shown here is derived from an EMBL/GenBank/DDBJ whole genome shotgun (WGS) entry which is preliminary data.</text>
</comment>
<feature type="compositionally biased region" description="Low complexity" evidence="15">
    <location>
        <begin position="401"/>
        <end position="433"/>
    </location>
</feature>
<feature type="region of interest" description="Disordered" evidence="15">
    <location>
        <begin position="1166"/>
        <end position="1206"/>
    </location>
</feature>
<feature type="compositionally biased region" description="Acidic residues" evidence="15">
    <location>
        <begin position="348"/>
        <end position="358"/>
    </location>
</feature>
<keyword evidence="18" id="KW-1185">Reference proteome</keyword>
<dbReference type="GO" id="GO:0005886">
    <property type="term" value="C:plasma membrane"/>
    <property type="evidence" value="ECO:0007669"/>
    <property type="project" value="UniProtKB-SubCell"/>
</dbReference>
<feature type="compositionally biased region" description="Acidic residues" evidence="15">
    <location>
        <begin position="1788"/>
        <end position="1802"/>
    </location>
</feature>
<feature type="compositionally biased region" description="Low complexity" evidence="15">
    <location>
        <begin position="457"/>
        <end position="467"/>
    </location>
</feature>
<feature type="compositionally biased region" description="Polar residues" evidence="15">
    <location>
        <begin position="730"/>
        <end position="744"/>
    </location>
</feature>
<dbReference type="SUPFAM" id="SSF53474">
    <property type="entry name" value="alpha/beta-Hydrolases"/>
    <property type="match status" value="1"/>
</dbReference>
<reference evidence="17" key="1">
    <citation type="submission" date="2016-04" db="EMBL/GenBank/DDBJ databases">
        <authorList>
            <person name="Nguyen H.D."/>
            <person name="Samba Siva P."/>
            <person name="Cullis J."/>
            <person name="Levesque C.A."/>
            <person name="Hambleton S."/>
        </authorList>
    </citation>
    <scope>NUCLEOTIDE SEQUENCE</scope>
    <source>
        <strain evidence="17">DAOMC 236426</strain>
    </source>
</reference>
<evidence type="ECO:0000313" key="17">
    <source>
        <dbReference type="EMBL" id="KAE8246464.1"/>
    </source>
</evidence>
<dbReference type="Proteomes" id="UP000077684">
    <property type="component" value="Unassembled WGS sequence"/>
</dbReference>
<dbReference type="GO" id="GO:0019369">
    <property type="term" value="P:arachidonate metabolic process"/>
    <property type="evidence" value="ECO:0007669"/>
    <property type="project" value="TreeGrafter"/>
</dbReference>
<feature type="compositionally biased region" description="Gly residues" evidence="15">
    <location>
        <begin position="630"/>
        <end position="639"/>
    </location>
</feature>
<feature type="region of interest" description="Disordered" evidence="15">
    <location>
        <begin position="1898"/>
        <end position="1919"/>
    </location>
</feature>
<comment type="cofactor">
    <cofactor evidence="1">
        <name>Ca(2+)</name>
        <dbReference type="ChEBI" id="CHEBI:29108"/>
    </cofactor>
</comment>
<evidence type="ECO:0000256" key="6">
    <source>
        <dbReference type="ARBA" id="ARBA00022723"/>
    </source>
</evidence>
<comment type="catalytic activity">
    <reaction evidence="13">
        <text>a 1,2-diacyl-sn-glycerol + H2O = a 2-acylglycerol + a fatty acid + H(+)</text>
        <dbReference type="Rhea" id="RHEA:33275"/>
        <dbReference type="ChEBI" id="CHEBI:15377"/>
        <dbReference type="ChEBI" id="CHEBI:15378"/>
        <dbReference type="ChEBI" id="CHEBI:17389"/>
        <dbReference type="ChEBI" id="CHEBI:17815"/>
        <dbReference type="ChEBI" id="CHEBI:28868"/>
        <dbReference type="EC" id="3.1.1.116"/>
    </reaction>
    <physiologicalReaction direction="left-to-right" evidence="13">
        <dbReference type="Rhea" id="RHEA:33276"/>
    </physiologicalReaction>
</comment>
<feature type="compositionally biased region" description="Basic and acidic residues" evidence="15">
    <location>
        <begin position="2264"/>
        <end position="2278"/>
    </location>
</feature>
<evidence type="ECO:0000256" key="13">
    <source>
        <dbReference type="ARBA" id="ARBA00024531"/>
    </source>
</evidence>
<feature type="region of interest" description="Disordered" evidence="15">
    <location>
        <begin position="2346"/>
        <end position="2368"/>
    </location>
</feature>
<feature type="region of interest" description="Disordered" evidence="15">
    <location>
        <begin position="1088"/>
        <end position="1134"/>
    </location>
</feature>
<feature type="compositionally biased region" description="Low complexity" evidence="15">
    <location>
        <begin position="52"/>
        <end position="81"/>
    </location>
</feature>
<feature type="compositionally biased region" description="Low complexity" evidence="15">
    <location>
        <begin position="1459"/>
        <end position="1480"/>
    </location>
</feature>
<feature type="region of interest" description="Disordered" evidence="15">
    <location>
        <begin position="915"/>
        <end position="948"/>
    </location>
</feature>
<dbReference type="EMBL" id="LWDE02000576">
    <property type="protein sequence ID" value="KAE8246464.1"/>
    <property type="molecule type" value="Genomic_DNA"/>
</dbReference>
<sequence length="2452" mass="263252">MQPNSPSSSSSQPHTAPAQPDLFTQSTAHGPQQQQQFPTSPRQDAAHSTSILTSEPPTHLPSSPLSFLSGGELPHSPSSIHHPAHFDDSEENATYAYDEDQDSGYTGQHASIVTASAILSRSGAVFPFPVNYPPTPRAHATARRPSVGRYSTHRSSTSRSRTESLDDVLFSNSGDGVYEQGERGMRRDSTSSHSSMSSAAALPSEMHSPLPLNFAQQSSAGPTSSRQASLANRGFSPFLQNQPGSTWLPPLDIGGHSVPSRKNGLDPPNGVSSTSVEDRPRASKAERKRPRPRQRASNGSALEALGTLLLHSREAKGRPSVLSFARPEEGVPLSEDEAGLPFQRGGDADVDADDDEEAGGVRGKRSRESTHASSEYEPVTPLFHAPSSFLFGNASRRVRSGSVRSERSSASVSRDHLPASSAGGASSALSPFAADDDPDDRAQWFRRFFGPASAKFQPQHAEQQQQQERQKQQSSTLPFGLRFPTMHNSSLLTAKGRSDTLTIAERRARRFLLGPRADESGGQTDPSFRLVWTRRNQPSFQVEREQPPQTQTQSTRPVVSSRNKESADDSVLTPTLRSPPFRRTQSEMPTTRVGSGGPRPSFPRACDEPEPVPASFLHRRRRGHGHGHGKTGGGGGGGDHQMVRDDSPFPAASLGGILGPSSNMDLPEPPPSPLAMPGGWVGSASYRRSGRRAWLWWEGKGDESPVPSSSSFDSPRFGGAGSGSRGLVRNASTGSTGSPRTSVSRKMPPLARASTSLRSSSHTNPTKRRSNHLYEEGALWLPPPLLDDAGSSPSSFEGLLGIKRMREREQARKQLERLRARNRPTSQPGLITALGNFVKAAHAAELSHKKMRRADVVDVEVEKRRKRPGMGMLGGAGAGAWRSLSAFELGQKKVGAVLGGRPAAMDILEETEKTNAVLEEGSELEEEDAEVEEVGEEEEEEEQPGSRLWWDRLFSKSRAASGAVWAMGMGAGQTSEARPSMADRSRTEPAFKRRSVEIQDEDAHEEDEDAEIPPAEGADMSSSSSFHLDSTPPPSSAPRRKMTGNTTTSSSISAAAPPPPSFTSHTLSTLTEDQGTDFSAEFAISAASASVSASSGASPRLSGESARSSSSGSGSGTGSGTYLSSRMNSPMREFPHAPRLVPIHISSPSSPMTPLISDVLDPFLPNGTEGRKRSGSGSFVEFGRSPSGSGPAPRAPKLAPTLMSQPPSPWTGTGGMEFGFGSKPRLGPTLMSQPPSPWTGTELGSGLEVGGWTPTGGMGMGVGAKRRSFSSLSPVMRMDALREVEPDDPPASPLQQRQQISFRLNAELVRPSPQDGASSGLSSISPRLVPRKLEVIASPLLRASQHVEAFVDDDDELDGQGQGRRGLGIATATSMASSEVGIKRRGGGQKHGMEGKDRLGMKSEILRGAGLGLASEARLTPTALFLSQPVSATGESTTPNGVPPPSFSSASANKLRVPAASGPSRASSNRSHSHSSMASRMARRQPRRSFFLWLLIGDLFLGPSPSLGSNSTDSSQTPSVLGPIASVLTHLIGFTVFVLAHVLDLATNVWENTTRLVWFVRWVGLNLSGRTVLGRCVWEVYLLVRDEWNTVAEEDHEDRAGRRRRRRKGGRGRRGSWSGSAAAGEEEEEEEDGLDLDPMDSAAPAAAVQGKGTKRTEPKGLSGWQIIRGLTELACLQAVTRERYLAEGAGLEKLRGWKKRRRGDEGVGEKSDAGAYSNTSAITYLSLDRASSEESGEEGSEGGHHHHHHRRRSSRSYRPGDDSGSTQTQTQTQLEQEHSPLDSLSISSDDDSDDSDESEDEMIVTRQDADVLEFSKTPRPITLGEGGAATTSSSYFHLNPHSSPPPMNMNTNANAASRQQQQQQMRWNAPLGFGMTPLPPPLSASGDVYALPTSRTVAEEGEGEGAGGRGARGRRGSVVNQGRKHGALWSDVPRDLVKTMRWASRMAISAYGLHVHIVDLPPTFTPSGNRFNRQTFAHLSRLNPDDVLHAEIQTLDSEAAYQPTFYIVRDFVRKVVVVSVRGTQSFSDIIVDLDVNVETVGLPALKQGQGQGGEEGDGDGEWVRDPRLKAHAGIWRAAQSLIKPGSSLFDTLKTTMEELCDFGLVLTGHSLGAAIASAVALLISEYKPVEGTNSNSNSMEQEGRGMWVTRSGTGLPAGRAIRTIAFANPATVSAALADRAALGIIPLVTTVVLGSDVIPRAGHGQARELRRVLGALSRVRRRHAFQGEEGEEDARVHIVRSWWDWRSICAAAAEAEGVEDPDPDSSRSRRGEDQEKVRAPISAVGEMMGRSKRLSLAGLDAVTLDRKERIEEQLWKLRCDVEADLYAAVKERMRMAGGAEAGLRTPGLSPWVGPTTGGPSGTRPGTPLHKLASRRQKLDMATLASEVREEERAEGGRVMLLPAGRSLLIESGEIYVVRSPLSFFSLPDLTPKMLGDHLPSAYEAAMEEDLAA</sequence>
<feature type="domain" description="Fungal lipase-type" evidence="16">
    <location>
        <begin position="2017"/>
        <end position="2201"/>
    </location>
</feature>
<dbReference type="InterPro" id="IPR052214">
    <property type="entry name" value="DAG_Lipase-Related"/>
</dbReference>
<evidence type="ECO:0000313" key="18">
    <source>
        <dbReference type="Proteomes" id="UP000077684"/>
    </source>
</evidence>
<evidence type="ECO:0000256" key="14">
    <source>
        <dbReference type="ARBA" id="ARBA00026104"/>
    </source>
</evidence>
<feature type="compositionally biased region" description="Low complexity" evidence="15">
    <location>
        <begin position="1012"/>
        <end position="1025"/>
    </location>
</feature>
<feature type="region of interest" description="Disordered" evidence="15">
    <location>
        <begin position="401"/>
        <end position="436"/>
    </location>
</feature>
<feature type="compositionally biased region" description="Basic residues" evidence="15">
    <location>
        <begin position="1601"/>
        <end position="1614"/>
    </location>
</feature>
<feature type="compositionally biased region" description="Low complexity" evidence="15">
    <location>
        <begin position="1"/>
        <end position="20"/>
    </location>
</feature>
<keyword evidence="5" id="KW-0812">Transmembrane</keyword>
<evidence type="ECO:0000256" key="10">
    <source>
        <dbReference type="ARBA" id="ARBA00022989"/>
    </source>
</evidence>
<evidence type="ECO:0000256" key="11">
    <source>
        <dbReference type="ARBA" id="ARBA00023098"/>
    </source>
</evidence>
<feature type="region of interest" description="Disordered" evidence="15">
    <location>
        <begin position="1431"/>
        <end position="1482"/>
    </location>
</feature>
<protein>
    <recommendedName>
        <fullName evidence="14">sn-1-specific diacylglycerol lipase</fullName>
        <ecNumber evidence="14">3.1.1.116</ecNumber>
    </recommendedName>
</protein>
<feature type="compositionally biased region" description="Low complexity" evidence="15">
    <location>
        <begin position="547"/>
        <end position="561"/>
    </location>
</feature>
<feature type="compositionally biased region" description="Basic residues" evidence="15">
    <location>
        <begin position="617"/>
        <end position="629"/>
    </location>
</feature>
<reference evidence="17" key="2">
    <citation type="journal article" date="2019" name="IMA Fungus">
        <title>Genome sequencing and comparison of five Tilletia species to identify candidate genes for the detection of regulated species infecting wheat.</title>
        <authorList>
            <person name="Nguyen H.D.T."/>
            <person name="Sultana T."/>
            <person name="Kesanakurti P."/>
            <person name="Hambleton S."/>
        </authorList>
    </citation>
    <scope>NUCLEOTIDE SEQUENCE</scope>
    <source>
        <strain evidence="17">DAOMC 236426</strain>
    </source>
</reference>
<feature type="region of interest" description="Disordered" evidence="15">
    <location>
        <begin position="1728"/>
        <end position="1863"/>
    </location>
</feature>
<feature type="compositionally biased region" description="Low complexity" evidence="15">
    <location>
        <begin position="750"/>
        <end position="763"/>
    </location>
</feature>
<feature type="compositionally biased region" description="Basic residues" evidence="15">
    <location>
        <begin position="1744"/>
        <end position="1755"/>
    </location>
</feature>
<feature type="compositionally biased region" description="Acidic residues" evidence="15">
    <location>
        <begin position="998"/>
        <end position="1011"/>
    </location>
</feature>
<evidence type="ECO:0000256" key="1">
    <source>
        <dbReference type="ARBA" id="ARBA00001913"/>
    </source>
</evidence>
<keyword evidence="8" id="KW-0106">Calcium</keyword>
<dbReference type="InterPro" id="IPR002921">
    <property type="entry name" value="Fungal_lipase-type"/>
</dbReference>
<evidence type="ECO:0000256" key="5">
    <source>
        <dbReference type="ARBA" id="ARBA00022692"/>
    </source>
</evidence>
<feature type="compositionally biased region" description="Low complexity" evidence="15">
    <location>
        <begin position="1848"/>
        <end position="1863"/>
    </location>
</feature>
<dbReference type="EC" id="3.1.1.116" evidence="14"/>
<feature type="compositionally biased region" description="Polar residues" evidence="15">
    <location>
        <begin position="22"/>
        <end position="51"/>
    </location>
</feature>
<feature type="region of interest" description="Disordered" evidence="15">
    <location>
        <begin position="1594"/>
        <end position="1659"/>
    </location>
</feature>
<name>A0A8X7SW37_9BASI</name>
<keyword evidence="11" id="KW-0443">Lipid metabolism</keyword>
<dbReference type="InterPro" id="IPR029058">
    <property type="entry name" value="AB_hydrolase_fold"/>
</dbReference>
<feature type="compositionally biased region" description="Low complexity" evidence="15">
    <location>
        <begin position="704"/>
        <end position="715"/>
    </location>
</feature>
<feature type="compositionally biased region" description="Acidic residues" evidence="15">
    <location>
        <begin position="920"/>
        <end position="943"/>
    </location>
</feature>
<evidence type="ECO:0000256" key="8">
    <source>
        <dbReference type="ARBA" id="ARBA00022837"/>
    </source>
</evidence>
<keyword evidence="3" id="KW-1003">Cell membrane</keyword>
<evidence type="ECO:0000259" key="16">
    <source>
        <dbReference type="Pfam" id="PF01764"/>
    </source>
</evidence>
<dbReference type="GO" id="GO:0016298">
    <property type="term" value="F:lipase activity"/>
    <property type="evidence" value="ECO:0007669"/>
    <property type="project" value="TreeGrafter"/>
</dbReference>
<dbReference type="Gene3D" id="3.40.50.1820">
    <property type="entry name" value="alpha/beta hydrolase"/>
    <property type="match status" value="1"/>
</dbReference>
<feature type="compositionally biased region" description="Polar residues" evidence="15">
    <location>
        <begin position="1065"/>
        <end position="1074"/>
    </location>
</feature>
<dbReference type="GO" id="GO:0046872">
    <property type="term" value="F:metal ion binding"/>
    <property type="evidence" value="ECO:0007669"/>
    <property type="project" value="UniProtKB-KW"/>
</dbReference>
<comment type="subcellular location">
    <subcellularLocation>
        <location evidence="2">Cell membrane</location>
        <topology evidence="2">Multi-pass membrane protein</topology>
    </subcellularLocation>
</comment>
<feature type="compositionally biased region" description="Basic and acidic residues" evidence="15">
    <location>
        <begin position="180"/>
        <end position="190"/>
    </location>
</feature>
<evidence type="ECO:0000256" key="9">
    <source>
        <dbReference type="ARBA" id="ARBA00022963"/>
    </source>
</evidence>
<dbReference type="GO" id="GO:0046340">
    <property type="term" value="P:diacylglycerol catabolic process"/>
    <property type="evidence" value="ECO:0007669"/>
    <property type="project" value="TreeGrafter"/>
</dbReference>
<keyword evidence="4" id="KW-0597">Phosphoprotein</keyword>
<organism evidence="17 18">
    <name type="scientific">Tilletia controversa</name>
    <name type="common">dwarf bunt fungus</name>
    <dbReference type="NCBI Taxonomy" id="13291"/>
    <lineage>
        <taxon>Eukaryota</taxon>
        <taxon>Fungi</taxon>
        <taxon>Dikarya</taxon>
        <taxon>Basidiomycota</taxon>
        <taxon>Ustilaginomycotina</taxon>
        <taxon>Exobasidiomycetes</taxon>
        <taxon>Tilletiales</taxon>
        <taxon>Tilletiaceae</taxon>
        <taxon>Tilletia</taxon>
    </lineage>
</organism>
<gene>
    <name evidence="17" type="ORF">A4X06_0g5007</name>
</gene>
<evidence type="ECO:0000256" key="7">
    <source>
        <dbReference type="ARBA" id="ARBA00022801"/>
    </source>
</evidence>
<accession>A0A8X7SW37</accession>
<evidence type="ECO:0000256" key="4">
    <source>
        <dbReference type="ARBA" id="ARBA00022553"/>
    </source>
</evidence>
<feature type="compositionally biased region" description="Low complexity" evidence="15">
    <location>
        <begin position="1088"/>
        <end position="1112"/>
    </location>
</feature>
<feature type="compositionally biased region" description="Basic and acidic residues" evidence="15">
    <location>
        <begin position="276"/>
        <end position="285"/>
    </location>
</feature>
<feature type="compositionally biased region" description="Polar residues" evidence="15">
    <location>
        <begin position="214"/>
        <end position="230"/>
    </location>
</feature>
<feature type="region of interest" description="Disordered" evidence="15">
    <location>
        <begin position="971"/>
        <end position="1074"/>
    </location>
</feature>
<feature type="compositionally biased region" description="Low complexity" evidence="15">
    <location>
        <begin position="191"/>
        <end position="204"/>
    </location>
</feature>
<keyword evidence="9" id="KW-0442">Lipid degradation</keyword>
<dbReference type="PANTHER" id="PTHR45792:SF8">
    <property type="entry name" value="DIACYLGLYCEROL LIPASE-ALPHA"/>
    <property type="match status" value="1"/>
</dbReference>
<proteinExistence type="predicted"/>
<feature type="region of interest" description="Disordered" evidence="15">
    <location>
        <begin position="2254"/>
        <end position="2280"/>
    </location>
</feature>
<feature type="compositionally biased region" description="Basic and acidic residues" evidence="15">
    <location>
        <begin position="981"/>
        <end position="997"/>
    </location>
</feature>
<keyword evidence="10" id="KW-1133">Transmembrane helix</keyword>
<dbReference type="PANTHER" id="PTHR45792">
    <property type="entry name" value="DIACYLGLYCEROL LIPASE HOMOLOG-RELATED"/>
    <property type="match status" value="1"/>
</dbReference>
<feature type="region of interest" description="Disordered" evidence="15">
    <location>
        <begin position="455"/>
        <end position="494"/>
    </location>
</feature>
<feature type="region of interest" description="Disordered" evidence="15">
    <location>
        <begin position="1375"/>
        <end position="1399"/>
    </location>
</feature>